<organism evidence="1 2">
    <name type="scientific">Mycteria americana</name>
    <name type="common">Wood stork</name>
    <dbReference type="NCBI Taxonomy" id="33587"/>
    <lineage>
        <taxon>Eukaryota</taxon>
        <taxon>Metazoa</taxon>
        <taxon>Chordata</taxon>
        <taxon>Craniata</taxon>
        <taxon>Vertebrata</taxon>
        <taxon>Euteleostomi</taxon>
        <taxon>Archelosauria</taxon>
        <taxon>Archosauria</taxon>
        <taxon>Dinosauria</taxon>
        <taxon>Saurischia</taxon>
        <taxon>Theropoda</taxon>
        <taxon>Coelurosauria</taxon>
        <taxon>Aves</taxon>
        <taxon>Neognathae</taxon>
        <taxon>Neoaves</taxon>
        <taxon>Aequornithes</taxon>
        <taxon>Ciconiiformes</taxon>
        <taxon>Ciconiidae</taxon>
        <taxon>Mycteria</taxon>
    </lineage>
</organism>
<accession>A0AAN7P667</accession>
<evidence type="ECO:0000313" key="2">
    <source>
        <dbReference type="Proteomes" id="UP001333110"/>
    </source>
</evidence>
<dbReference type="AlphaFoldDB" id="A0AAN7P667"/>
<name>A0AAN7P667_MYCAM</name>
<protein>
    <submittedName>
        <fullName evidence="1">Uncharacterized protein</fullName>
    </submittedName>
</protein>
<proteinExistence type="predicted"/>
<evidence type="ECO:0000313" key="1">
    <source>
        <dbReference type="EMBL" id="KAK4827362.1"/>
    </source>
</evidence>
<sequence length="208" mass="22965">MAEPLTTTPLCSDFNLCLTQGEVLQPSDHFRGPPLDLLQQLLVVLRAPELDAELQVGSHQSRAEGQNPLPRPAGHAAFDAAQDTTGLLGCERALSAHVQLFIHQDPQVLPHRAALDHTIPQPVLKPRIAPAQAKQPQFPQPILIRLVLQTLHQLRCPSLDTLQPLNVSLVVRGPKLNTVFELLFGSRRENRGTLRNVVFTCSIFKTKC</sequence>
<reference evidence="1 2" key="1">
    <citation type="journal article" date="2023" name="J. Hered.">
        <title>Chromosome-level genome of the wood stork (Mycteria americana) provides insight into avian chromosome evolution.</title>
        <authorList>
            <person name="Flamio R. Jr."/>
            <person name="Ramstad K.M."/>
        </authorList>
    </citation>
    <scope>NUCLEOTIDE SEQUENCE [LARGE SCALE GENOMIC DNA]</scope>
    <source>
        <strain evidence="1">JAX WOST 10</strain>
    </source>
</reference>
<dbReference type="Proteomes" id="UP001333110">
    <property type="component" value="Unassembled WGS sequence"/>
</dbReference>
<dbReference type="EMBL" id="JAUNZN010000002">
    <property type="protein sequence ID" value="KAK4827362.1"/>
    <property type="molecule type" value="Genomic_DNA"/>
</dbReference>
<keyword evidence="2" id="KW-1185">Reference proteome</keyword>
<comment type="caution">
    <text evidence="1">The sequence shown here is derived from an EMBL/GenBank/DDBJ whole genome shotgun (WGS) entry which is preliminary data.</text>
</comment>
<gene>
    <name evidence="1" type="ORF">QYF61_017287</name>
</gene>